<dbReference type="EC" id="3.4.21.107" evidence="4"/>
<dbReference type="SUPFAM" id="SSF50494">
    <property type="entry name" value="Trypsin-like serine proteases"/>
    <property type="match status" value="1"/>
</dbReference>
<feature type="domain" description="PDZ" evidence="14">
    <location>
        <begin position="379"/>
        <end position="469"/>
    </location>
</feature>
<organism evidence="15 16">
    <name type="scientific">Candidatus Accumulibacter contiguus</name>
    <dbReference type="NCBI Taxonomy" id="2954381"/>
    <lineage>
        <taxon>Bacteria</taxon>
        <taxon>Pseudomonadati</taxon>
        <taxon>Pseudomonadota</taxon>
        <taxon>Betaproteobacteria</taxon>
        <taxon>Candidatus Accumulibacter</taxon>
    </lineage>
</organism>
<dbReference type="InterPro" id="IPR041489">
    <property type="entry name" value="PDZ_6"/>
</dbReference>
<dbReference type="Pfam" id="PF13180">
    <property type="entry name" value="PDZ_2"/>
    <property type="match status" value="1"/>
</dbReference>
<evidence type="ECO:0000256" key="5">
    <source>
        <dbReference type="ARBA" id="ARBA00013958"/>
    </source>
</evidence>
<feature type="domain" description="PDZ" evidence="14">
    <location>
        <begin position="274"/>
        <end position="352"/>
    </location>
</feature>
<dbReference type="PANTHER" id="PTHR22939:SF130">
    <property type="entry name" value="PERIPLASMIC SERINE ENDOPROTEASE DEGP-LIKE-RELATED"/>
    <property type="match status" value="1"/>
</dbReference>
<dbReference type="Gene3D" id="2.30.42.10">
    <property type="match status" value="2"/>
</dbReference>
<dbReference type="InterPro" id="IPR036034">
    <property type="entry name" value="PDZ_sf"/>
</dbReference>
<accession>A0ABX1T8W2</accession>
<gene>
    <name evidence="15" type="ORF">E4Q08_06020</name>
</gene>
<proteinExistence type="inferred from homology"/>
<keyword evidence="7" id="KW-0732">Signal</keyword>
<dbReference type="EMBL" id="SPMX01000012">
    <property type="protein sequence ID" value="NMQ04848.1"/>
    <property type="molecule type" value="Genomic_DNA"/>
</dbReference>
<evidence type="ECO:0000256" key="13">
    <source>
        <dbReference type="ARBA" id="ARBA00032850"/>
    </source>
</evidence>
<sequence>MQENPLKRSLFAVTLVAALGAGYAKFGGEVIPPGEAFAATAPAPAALPRSGMVLPDFTAIVEHSGPAVVNISVSGLSKTAATIDPNDPMFEFFRRFGMPPPRERTPARGQGSGFIVGADGLILTNAHVVADADEVIVKLTDKREFKARVVGLDKLTDVAVLRIDATNLPVLRLGDPARARVGEWVVAIGAPFGFENSVTAGIVSAKSRSLASDSYVPFIQTDVAINPGNSGGPLLNLDGEVIGINSQIYSRSGGYQGVSFAIPIDVAMNIKEQLVQHGKVSHGRLGVTIQEVSQALAESFGLQATAGALISSVEKGGPAAVAGLEAGDIILKLNDTTIVRSSELPPLVAALKPGTQVKLQVWRKGMRRDIALAVGEIATPKLASAVGGEADKSRLGLALRSLTPDERRQVENPNGLIVESVSGPAARAGIQPGDVIVSLNGQTVQDVAQLRALLDKAGKNVALLIERDNARIFVPVELG</sequence>
<evidence type="ECO:0000256" key="9">
    <source>
        <dbReference type="ARBA" id="ARBA00022764"/>
    </source>
</evidence>
<evidence type="ECO:0000256" key="4">
    <source>
        <dbReference type="ARBA" id="ARBA00013035"/>
    </source>
</evidence>
<keyword evidence="10" id="KW-0378">Hydrolase</keyword>
<comment type="similarity">
    <text evidence="3">Belongs to the peptidase S1C family.</text>
</comment>
<comment type="catalytic activity">
    <reaction evidence="1">
        <text>Acts on substrates that are at least partially unfolded. The cleavage site P1 residue is normally between a pair of hydrophobic residues, such as Val-|-Val.</text>
        <dbReference type="EC" id="3.4.21.107"/>
    </reaction>
</comment>
<evidence type="ECO:0000259" key="14">
    <source>
        <dbReference type="PROSITE" id="PS50106"/>
    </source>
</evidence>
<evidence type="ECO:0000256" key="11">
    <source>
        <dbReference type="ARBA" id="ARBA00022825"/>
    </source>
</evidence>
<dbReference type="PRINTS" id="PR00834">
    <property type="entry name" value="PROTEASES2C"/>
</dbReference>
<evidence type="ECO:0000256" key="1">
    <source>
        <dbReference type="ARBA" id="ARBA00001772"/>
    </source>
</evidence>
<comment type="subcellular location">
    <subcellularLocation>
        <location evidence="2">Periplasm</location>
    </subcellularLocation>
</comment>
<reference evidence="15" key="1">
    <citation type="submission" date="2019-03" db="EMBL/GenBank/DDBJ databases">
        <title>Metabolic reconstructions from genomes of highly enriched 'Candidatus Accumulibacter' and 'Candidatus Competibacter' bioreactor populations.</title>
        <authorList>
            <person name="Annavajhala M.K."/>
            <person name="Welles L."/>
            <person name="Abbas B."/>
            <person name="Sorokin D."/>
            <person name="Park H."/>
            <person name="Van Loosdrecht M."/>
            <person name="Chandran K."/>
        </authorList>
    </citation>
    <scope>NUCLEOTIDE SEQUENCE</scope>
    <source>
        <strain evidence="15">SBR_L</strain>
    </source>
</reference>
<dbReference type="PANTHER" id="PTHR22939">
    <property type="entry name" value="SERINE PROTEASE FAMILY S1C HTRA-RELATED"/>
    <property type="match status" value="1"/>
</dbReference>
<protein>
    <recommendedName>
        <fullName evidence="5">Probable periplasmic serine endoprotease DegP-like</fullName>
        <ecNumber evidence="4">3.4.21.107</ecNumber>
    </recommendedName>
    <alternativeName>
        <fullName evidence="13">Protease Do</fullName>
    </alternativeName>
</protein>
<dbReference type="RefSeq" id="WP_169069709.1">
    <property type="nucleotide sequence ID" value="NZ_JAZKUC010000002.1"/>
</dbReference>
<evidence type="ECO:0000256" key="2">
    <source>
        <dbReference type="ARBA" id="ARBA00004418"/>
    </source>
</evidence>
<name>A0ABX1T8W2_9PROT</name>
<dbReference type="InterPro" id="IPR001478">
    <property type="entry name" value="PDZ"/>
</dbReference>
<evidence type="ECO:0000256" key="12">
    <source>
        <dbReference type="ARBA" id="ARBA00023016"/>
    </source>
</evidence>
<keyword evidence="12" id="KW-0346">Stress response</keyword>
<keyword evidence="9" id="KW-0574">Periplasm</keyword>
<dbReference type="Pfam" id="PF13365">
    <property type="entry name" value="Trypsin_2"/>
    <property type="match status" value="1"/>
</dbReference>
<dbReference type="InterPro" id="IPR011782">
    <property type="entry name" value="Pept_S1C_Do"/>
</dbReference>
<dbReference type="Proteomes" id="UP000886469">
    <property type="component" value="Unassembled WGS sequence"/>
</dbReference>
<dbReference type="NCBIfam" id="TIGR02037">
    <property type="entry name" value="degP_htrA_DO"/>
    <property type="match status" value="1"/>
</dbReference>
<evidence type="ECO:0000256" key="10">
    <source>
        <dbReference type="ARBA" id="ARBA00022801"/>
    </source>
</evidence>
<evidence type="ECO:0000256" key="7">
    <source>
        <dbReference type="ARBA" id="ARBA00022729"/>
    </source>
</evidence>
<evidence type="ECO:0000313" key="15">
    <source>
        <dbReference type="EMBL" id="NMQ04848.1"/>
    </source>
</evidence>
<dbReference type="SMART" id="SM00228">
    <property type="entry name" value="PDZ"/>
    <property type="match status" value="2"/>
</dbReference>
<dbReference type="InterPro" id="IPR001940">
    <property type="entry name" value="Peptidase_S1C"/>
</dbReference>
<dbReference type="Gene3D" id="2.40.10.120">
    <property type="match status" value="1"/>
</dbReference>
<dbReference type="CDD" id="cd10839">
    <property type="entry name" value="cpPDZ1_DegP-like"/>
    <property type="match status" value="1"/>
</dbReference>
<keyword evidence="8" id="KW-0677">Repeat</keyword>
<dbReference type="PROSITE" id="PS50106">
    <property type="entry name" value="PDZ"/>
    <property type="match status" value="2"/>
</dbReference>
<evidence type="ECO:0000256" key="6">
    <source>
        <dbReference type="ARBA" id="ARBA00022670"/>
    </source>
</evidence>
<evidence type="ECO:0000256" key="3">
    <source>
        <dbReference type="ARBA" id="ARBA00010541"/>
    </source>
</evidence>
<dbReference type="InterPro" id="IPR009003">
    <property type="entry name" value="Peptidase_S1_PA"/>
</dbReference>
<keyword evidence="16" id="KW-1185">Reference proteome</keyword>
<dbReference type="SUPFAM" id="SSF50156">
    <property type="entry name" value="PDZ domain-like"/>
    <property type="match status" value="2"/>
</dbReference>
<evidence type="ECO:0000313" key="16">
    <source>
        <dbReference type="Proteomes" id="UP000886469"/>
    </source>
</evidence>
<comment type="caution">
    <text evidence="15">The sequence shown here is derived from an EMBL/GenBank/DDBJ whole genome shotgun (WGS) entry which is preliminary data.</text>
</comment>
<evidence type="ECO:0000256" key="8">
    <source>
        <dbReference type="ARBA" id="ARBA00022737"/>
    </source>
</evidence>
<keyword evidence="6" id="KW-0645">Protease</keyword>
<dbReference type="Pfam" id="PF17820">
    <property type="entry name" value="PDZ_6"/>
    <property type="match status" value="1"/>
</dbReference>
<keyword evidence="11" id="KW-0720">Serine protease</keyword>